<dbReference type="SUPFAM" id="SSF53092">
    <property type="entry name" value="Creatinase/prolidase N-terminal domain"/>
    <property type="match status" value="1"/>
</dbReference>
<comment type="cofactor">
    <cofactor evidence="1">
        <name>Mn(2+)</name>
        <dbReference type="ChEBI" id="CHEBI:29035"/>
    </cofactor>
</comment>
<dbReference type="Pfam" id="PF00557">
    <property type="entry name" value="Peptidase_M24"/>
    <property type="match status" value="1"/>
</dbReference>
<dbReference type="OrthoDB" id="4215474at2759"/>
<dbReference type="SUPFAM" id="SSF55920">
    <property type="entry name" value="Creatinase/aminopeptidase"/>
    <property type="match status" value="1"/>
</dbReference>
<proteinExistence type="inferred from homology"/>
<feature type="domain" description="Aminopeptidase P N-terminal" evidence="7">
    <location>
        <begin position="77"/>
        <end position="215"/>
    </location>
</feature>
<evidence type="ECO:0000313" key="9">
    <source>
        <dbReference type="Proteomes" id="UP000777482"/>
    </source>
</evidence>
<keyword evidence="4" id="KW-0378">Hydrolase</keyword>
<name>A0A9P7B949_RHOMI</name>
<evidence type="ECO:0000256" key="5">
    <source>
        <dbReference type="ARBA" id="ARBA00023211"/>
    </source>
</evidence>
<protein>
    <recommendedName>
        <fullName evidence="7">Aminopeptidase P N-terminal domain-containing protein</fullName>
    </recommendedName>
</protein>
<evidence type="ECO:0000256" key="3">
    <source>
        <dbReference type="ARBA" id="ARBA00022723"/>
    </source>
</evidence>
<reference evidence="8 9" key="1">
    <citation type="submission" date="2020-11" db="EMBL/GenBank/DDBJ databases">
        <title>Kefir isolates.</title>
        <authorList>
            <person name="Marcisauskas S."/>
            <person name="Kim Y."/>
            <person name="Blasche S."/>
        </authorList>
    </citation>
    <scope>NUCLEOTIDE SEQUENCE [LARGE SCALE GENOMIC DNA]</scope>
    <source>
        <strain evidence="8 9">KR</strain>
    </source>
</reference>
<evidence type="ECO:0000256" key="4">
    <source>
        <dbReference type="ARBA" id="ARBA00022801"/>
    </source>
</evidence>
<dbReference type="Gene3D" id="3.90.230.10">
    <property type="entry name" value="Creatinase/methionine aminopeptidase superfamily"/>
    <property type="match status" value="1"/>
</dbReference>
<dbReference type="SMART" id="SM01011">
    <property type="entry name" value="AMP_N"/>
    <property type="match status" value="1"/>
</dbReference>
<dbReference type="EMBL" id="PUHQ01000008">
    <property type="protein sequence ID" value="KAG0665628.1"/>
    <property type="molecule type" value="Genomic_DNA"/>
</dbReference>
<dbReference type="InterPro" id="IPR036005">
    <property type="entry name" value="Creatinase/aminopeptidase-like"/>
</dbReference>
<comment type="caution">
    <text evidence="8">The sequence shown here is derived from an EMBL/GenBank/DDBJ whole genome shotgun (WGS) entry which is preliminary data.</text>
</comment>
<dbReference type="Gene3D" id="3.40.350.10">
    <property type="entry name" value="Creatinase/prolidase N-terminal domain"/>
    <property type="match status" value="1"/>
</dbReference>
<dbReference type="GO" id="GO:0006508">
    <property type="term" value="P:proteolysis"/>
    <property type="evidence" value="ECO:0007669"/>
    <property type="project" value="TreeGrafter"/>
</dbReference>
<comment type="similarity">
    <text evidence="2">Belongs to the peptidase M24B family.</text>
</comment>
<keyword evidence="9" id="KW-1185">Reference proteome</keyword>
<organism evidence="8 9">
    <name type="scientific">Rhodotorula mucilaginosa</name>
    <name type="common">Yeast</name>
    <name type="synonym">Rhodotorula rubra</name>
    <dbReference type="NCBI Taxonomy" id="5537"/>
    <lineage>
        <taxon>Eukaryota</taxon>
        <taxon>Fungi</taxon>
        <taxon>Dikarya</taxon>
        <taxon>Basidiomycota</taxon>
        <taxon>Pucciniomycotina</taxon>
        <taxon>Microbotryomycetes</taxon>
        <taxon>Sporidiobolales</taxon>
        <taxon>Sporidiobolaceae</taxon>
        <taxon>Rhodotorula</taxon>
    </lineage>
</organism>
<dbReference type="Proteomes" id="UP000777482">
    <property type="component" value="Unassembled WGS sequence"/>
</dbReference>
<dbReference type="GO" id="GO:0070006">
    <property type="term" value="F:metalloaminopeptidase activity"/>
    <property type="evidence" value="ECO:0007669"/>
    <property type="project" value="InterPro"/>
</dbReference>
<accession>A0A9P7B949</accession>
<sequence length="532" mass="58822">MSCQPLRQLVRQARPRSAAAVAPSLPRSQSSAACAPLAHPSGAQGRFAPTSETKSYGQPLPSTHPHLLQPGELTPFVSADEYHQRRKRLVDSLEDGAIVVIAGGQIQYMTQNIFYRFRQRSNMWYLTGFEEPDSAVVIEKNSSSRGYKMTLFCKSKDPYDELWNGARTGLEGARTIFGADESCDSAHFGWRIKNLLSSNTSGPVYIDLPSHSVSTFSRTRARSPSRTFLQYLSSAGSGKQVDESDEIMAALQKREVKSAATKVERLRLIKSEAEVKAMRRAADISADAHSKVMRFAQPGQLESQLVANFEYTTSMQGGSRPAYVPVCASGSQALTIHYVENNRPIKAGEMVLLDAGCEWGGYASDITRTFPVSGSFTTPQKHLYEAVLRVEKACIERCTASADLTLEELHRLSVDLTRVELVDLGFHLRGGDLERILYPHFLSHPLGIDLHDTRTFGRDEKIQAGMVITIEPGLYVPPLPHFPKGFHNQVVRIEDEVLVREDDCVVLSVDAPKEVVDVEARCQGLLDGARDP</sequence>
<keyword evidence="3" id="KW-0479">Metal-binding</keyword>
<dbReference type="InterPro" id="IPR052433">
    <property type="entry name" value="X-Pro_dipept-like"/>
</dbReference>
<evidence type="ECO:0000259" key="7">
    <source>
        <dbReference type="SMART" id="SM01011"/>
    </source>
</evidence>
<gene>
    <name evidence="8" type="ORF">C6P46_006411</name>
</gene>
<dbReference type="InterPro" id="IPR007865">
    <property type="entry name" value="Aminopep_P_N"/>
</dbReference>
<dbReference type="GO" id="GO:0005739">
    <property type="term" value="C:mitochondrion"/>
    <property type="evidence" value="ECO:0007669"/>
    <property type="project" value="TreeGrafter"/>
</dbReference>
<dbReference type="Pfam" id="PF05195">
    <property type="entry name" value="AMP_N"/>
    <property type="match status" value="1"/>
</dbReference>
<feature type="region of interest" description="Disordered" evidence="6">
    <location>
        <begin position="31"/>
        <end position="68"/>
    </location>
</feature>
<evidence type="ECO:0000256" key="6">
    <source>
        <dbReference type="SAM" id="MobiDB-lite"/>
    </source>
</evidence>
<dbReference type="PANTHER" id="PTHR43226:SF4">
    <property type="entry name" value="XAA-PRO AMINOPEPTIDASE 3"/>
    <property type="match status" value="1"/>
</dbReference>
<evidence type="ECO:0000256" key="1">
    <source>
        <dbReference type="ARBA" id="ARBA00001936"/>
    </source>
</evidence>
<dbReference type="InterPro" id="IPR029149">
    <property type="entry name" value="Creatin/AminoP/Spt16_N"/>
</dbReference>
<evidence type="ECO:0000256" key="2">
    <source>
        <dbReference type="ARBA" id="ARBA00008766"/>
    </source>
</evidence>
<evidence type="ECO:0000313" key="8">
    <source>
        <dbReference type="EMBL" id="KAG0665628.1"/>
    </source>
</evidence>
<dbReference type="AlphaFoldDB" id="A0A9P7B949"/>
<dbReference type="InterPro" id="IPR000994">
    <property type="entry name" value="Pept_M24"/>
</dbReference>
<dbReference type="PANTHER" id="PTHR43226">
    <property type="entry name" value="XAA-PRO AMINOPEPTIDASE 3"/>
    <property type="match status" value="1"/>
</dbReference>
<dbReference type="CDD" id="cd01087">
    <property type="entry name" value="Prolidase"/>
    <property type="match status" value="1"/>
</dbReference>
<keyword evidence="5" id="KW-0464">Manganese</keyword>
<dbReference type="GO" id="GO:0030145">
    <property type="term" value="F:manganese ion binding"/>
    <property type="evidence" value="ECO:0007669"/>
    <property type="project" value="InterPro"/>
</dbReference>